<sequence length="90" mass="10059">MWDWLERSVTGAREETLGGTVSLNRNTSFGILSDSAEEPPQSDCEIRVSWTPVEEQDGGLNAGDQVDVWARFLKSMTANDELEEPISDRE</sequence>
<gene>
    <name evidence="1" type="ORF">D2E23_1443</name>
</gene>
<dbReference type="InterPro" id="IPR021555">
    <property type="entry name" value="DUF3000"/>
</dbReference>
<evidence type="ECO:0000313" key="1">
    <source>
        <dbReference type="EMBL" id="RSX50778.1"/>
    </source>
</evidence>
<organism evidence="1 2">
    <name type="scientific">Bifidobacterium callimiconis</name>
    <dbReference type="NCBI Taxonomy" id="2306973"/>
    <lineage>
        <taxon>Bacteria</taxon>
        <taxon>Bacillati</taxon>
        <taxon>Actinomycetota</taxon>
        <taxon>Actinomycetes</taxon>
        <taxon>Bifidobacteriales</taxon>
        <taxon>Bifidobacteriaceae</taxon>
        <taxon>Bifidobacterium</taxon>
    </lineage>
</organism>
<dbReference type="AlphaFoldDB" id="A0A430FDB0"/>
<protein>
    <submittedName>
        <fullName evidence="1">Permease</fullName>
    </submittedName>
</protein>
<keyword evidence="2" id="KW-1185">Reference proteome</keyword>
<comment type="caution">
    <text evidence="1">The sequence shown here is derived from an EMBL/GenBank/DDBJ whole genome shotgun (WGS) entry which is preliminary data.</text>
</comment>
<accession>A0A430FDB0</accession>
<evidence type="ECO:0000313" key="2">
    <source>
        <dbReference type="Proteomes" id="UP000288607"/>
    </source>
</evidence>
<dbReference type="EMBL" id="QXGJ01000006">
    <property type="protein sequence ID" value="RSX50778.1"/>
    <property type="molecule type" value="Genomic_DNA"/>
</dbReference>
<dbReference type="Proteomes" id="UP000288607">
    <property type="component" value="Unassembled WGS sequence"/>
</dbReference>
<reference evidence="1 2" key="1">
    <citation type="submission" date="2018-09" db="EMBL/GenBank/DDBJ databases">
        <title>Characterization of the phylogenetic diversity of five novel species belonging to the genus Bifidobacterium.</title>
        <authorList>
            <person name="Lugli G.A."/>
            <person name="Duranti S."/>
            <person name="Milani C."/>
        </authorList>
    </citation>
    <scope>NUCLEOTIDE SEQUENCE [LARGE SCALE GENOMIC DNA]</scope>
    <source>
        <strain evidence="1 2">2028B</strain>
    </source>
</reference>
<name>A0A430FDB0_9BIFI</name>
<proteinExistence type="predicted"/>
<dbReference type="Pfam" id="PF11452">
    <property type="entry name" value="DUF3000"/>
    <property type="match status" value="1"/>
</dbReference>